<keyword evidence="1" id="KW-0812">Transmembrane</keyword>
<evidence type="ECO:0000313" key="2">
    <source>
        <dbReference type="EMBL" id="AFN75758.1"/>
    </source>
</evidence>
<name>I7A3F9_MELRP</name>
<feature type="transmembrane region" description="Helical" evidence="1">
    <location>
        <begin position="81"/>
        <end position="104"/>
    </location>
</feature>
<feature type="transmembrane region" description="Helical" evidence="1">
    <location>
        <begin position="52"/>
        <end position="75"/>
    </location>
</feature>
<dbReference type="AlphaFoldDB" id="I7A3F9"/>
<keyword evidence="1" id="KW-0472">Membrane</keyword>
<evidence type="ECO:0000313" key="3">
    <source>
        <dbReference type="Proteomes" id="UP000009011"/>
    </source>
</evidence>
<reference evidence="2 3" key="1">
    <citation type="journal article" date="2013" name="PLoS ONE">
        <title>Genomic analysis of Melioribacter roseus, facultatively anaerobic organotrophic bacterium representing a novel deep lineage within Bacteriodetes/Chlorobi group.</title>
        <authorList>
            <person name="Kadnikov V.V."/>
            <person name="Mardanov A.V."/>
            <person name="Podosokorskaya O.A."/>
            <person name="Gavrilov S.N."/>
            <person name="Kublanov I.V."/>
            <person name="Beletsky A.V."/>
            <person name="Bonch-Osmolovskaya E.A."/>
            <person name="Ravin N.V."/>
        </authorList>
    </citation>
    <scope>NUCLEOTIDE SEQUENCE [LARGE SCALE GENOMIC DNA]</scope>
    <source>
        <strain evidence="3">JCM 17771 / P3M-2</strain>
    </source>
</reference>
<proteinExistence type="predicted"/>
<protein>
    <submittedName>
        <fullName evidence="2">Uncharacterized protein</fullName>
    </submittedName>
</protein>
<sequence>MLRIKKILKPVNVPDKTELKFRLNIIDRIKVLYYETKTNGEKKMFDAIKKMLITKIVQWLMKIAGTWFVALGVSQNSIEEIISGAVAVLLSMIWSLIYTGKVALKDPKEFVKFK</sequence>
<gene>
    <name evidence="2" type="ordered locus">MROS_2528</name>
</gene>
<keyword evidence="3" id="KW-1185">Reference proteome</keyword>
<dbReference type="RefSeq" id="WP_014857188.1">
    <property type="nucleotide sequence ID" value="NC_018178.1"/>
</dbReference>
<dbReference type="Proteomes" id="UP000009011">
    <property type="component" value="Chromosome"/>
</dbReference>
<dbReference type="KEGG" id="mro:MROS_2528"/>
<evidence type="ECO:0000256" key="1">
    <source>
        <dbReference type="SAM" id="Phobius"/>
    </source>
</evidence>
<dbReference type="EMBL" id="CP003557">
    <property type="protein sequence ID" value="AFN75758.1"/>
    <property type="molecule type" value="Genomic_DNA"/>
</dbReference>
<organism evidence="2 3">
    <name type="scientific">Melioribacter roseus (strain DSM 23840 / JCM 17771 / VKM B-2668 / P3M-2)</name>
    <dbReference type="NCBI Taxonomy" id="1191523"/>
    <lineage>
        <taxon>Bacteria</taxon>
        <taxon>Pseudomonadati</taxon>
        <taxon>Ignavibacteriota</taxon>
        <taxon>Ignavibacteria</taxon>
        <taxon>Ignavibacteriales</taxon>
        <taxon>Melioribacteraceae</taxon>
        <taxon>Melioribacter</taxon>
    </lineage>
</organism>
<dbReference type="STRING" id="1191523.MROS_2528"/>
<accession>I7A3F9</accession>
<dbReference type="HOGENOM" id="CLU_2118133_0_0_10"/>
<keyword evidence="1" id="KW-1133">Transmembrane helix</keyword>